<accession>A0ABW0ZSN8</accession>
<evidence type="ECO:0000313" key="2">
    <source>
        <dbReference type="EMBL" id="MFC5744894.1"/>
    </source>
</evidence>
<evidence type="ECO:0000313" key="3">
    <source>
        <dbReference type="Proteomes" id="UP001596074"/>
    </source>
</evidence>
<evidence type="ECO:0000256" key="1">
    <source>
        <dbReference type="SAM" id="MobiDB-lite"/>
    </source>
</evidence>
<name>A0ABW0ZSN8_9ACTN</name>
<organism evidence="2 3">
    <name type="scientific">Actinomadura rugatobispora</name>
    <dbReference type="NCBI Taxonomy" id="1994"/>
    <lineage>
        <taxon>Bacteria</taxon>
        <taxon>Bacillati</taxon>
        <taxon>Actinomycetota</taxon>
        <taxon>Actinomycetes</taxon>
        <taxon>Streptosporangiales</taxon>
        <taxon>Thermomonosporaceae</taxon>
        <taxon>Actinomadura</taxon>
    </lineage>
</organism>
<protein>
    <submittedName>
        <fullName evidence="2">Uncharacterized protein</fullName>
    </submittedName>
</protein>
<dbReference type="Proteomes" id="UP001596074">
    <property type="component" value="Unassembled WGS sequence"/>
</dbReference>
<sequence>MTGWLKVSCACTIGSDYLLHTHHDRLRASRQRQPGRPLMVLTAQTIEVGANIEVNALVTESAPLPALIQRLSTLDTSPAPVVDDPTTGDDPMYSTVRAAT</sequence>
<dbReference type="EMBL" id="JBHSON010000005">
    <property type="protein sequence ID" value="MFC5744894.1"/>
    <property type="molecule type" value="Genomic_DNA"/>
</dbReference>
<gene>
    <name evidence="2" type="ORF">ACFPZN_04615</name>
</gene>
<keyword evidence="3" id="KW-1185">Reference proteome</keyword>
<feature type="region of interest" description="Disordered" evidence="1">
    <location>
        <begin position="76"/>
        <end position="100"/>
    </location>
</feature>
<feature type="compositionally biased region" description="Low complexity" evidence="1">
    <location>
        <begin position="78"/>
        <end position="91"/>
    </location>
</feature>
<proteinExistence type="predicted"/>
<reference evidence="3" key="1">
    <citation type="journal article" date="2019" name="Int. J. Syst. Evol. Microbiol.">
        <title>The Global Catalogue of Microorganisms (GCM) 10K type strain sequencing project: providing services to taxonomists for standard genome sequencing and annotation.</title>
        <authorList>
            <consortium name="The Broad Institute Genomics Platform"/>
            <consortium name="The Broad Institute Genome Sequencing Center for Infectious Disease"/>
            <person name="Wu L."/>
            <person name="Ma J."/>
        </authorList>
    </citation>
    <scope>NUCLEOTIDE SEQUENCE [LARGE SCALE GENOMIC DNA]</scope>
    <source>
        <strain evidence="3">KCTC 42087</strain>
    </source>
</reference>
<dbReference type="RefSeq" id="WP_378280454.1">
    <property type="nucleotide sequence ID" value="NZ_JBHSON010000005.1"/>
</dbReference>
<comment type="caution">
    <text evidence="2">The sequence shown here is derived from an EMBL/GenBank/DDBJ whole genome shotgun (WGS) entry which is preliminary data.</text>
</comment>